<gene>
    <name evidence="3" type="ORF">E9677_09710</name>
</gene>
<evidence type="ECO:0000256" key="2">
    <source>
        <dbReference type="SAM" id="SignalP"/>
    </source>
</evidence>
<organism evidence="3 4">
    <name type="scientific">Rhizobium rhizophilum</name>
    <dbReference type="NCBI Taxonomy" id="1850373"/>
    <lineage>
        <taxon>Bacteria</taxon>
        <taxon>Pseudomonadati</taxon>
        <taxon>Pseudomonadota</taxon>
        <taxon>Alphaproteobacteria</taxon>
        <taxon>Hyphomicrobiales</taxon>
        <taxon>Rhizobiaceae</taxon>
        <taxon>Rhizobium/Agrobacterium group</taxon>
        <taxon>Rhizobium</taxon>
    </lineage>
</organism>
<comment type="caution">
    <text evidence="3">The sequence shown here is derived from an EMBL/GenBank/DDBJ whole genome shotgun (WGS) entry which is preliminary data.</text>
</comment>
<feature type="region of interest" description="Disordered" evidence="1">
    <location>
        <begin position="45"/>
        <end position="73"/>
    </location>
</feature>
<feature type="compositionally biased region" description="Basic and acidic residues" evidence="1">
    <location>
        <begin position="46"/>
        <end position="73"/>
    </location>
</feature>
<keyword evidence="4" id="KW-1185">Reference proteome</keyword>
<feature type="signal peptide" evidence="2">
    <location>
        <begin position="1"/>
        <end position="31"/>
    </location>
</feature>
<dbReference type="EMBL" id="STGT01000002">
    <property type="protein sequence ID" value="THV15611.1"/>
    <property type="molecule type" value="Genomic_DNA"/>
</dbReference>
<name>A0ABY2R093_9HYPH</name>
<dbReference type="Proteomes" id="UP000309667">
    <property type="component" value="Unassembled WGS sequence"/>
</dbReference>
<proteinExistence type="predicted"/>
<reference evidence="3 4" key="1">
    <citation type="submission" date="2019-04" db="EMBL/GenBank/DDBJ databases">
        <title>Genome sequence of strain 7209-2.</title>
        <authorList>
            <person name="Gao J."/>
            <person name="Sun J."/>
        </authorList>
    </citation>
    <scope>NUCLEOTIDE SEQUENCE [LARGE SCALE GENOMIC DNA]</scope>
    <source>
        <strain evidence="3 4">7209-2</strain>
    </source>
</reference>
<evidence type="ECO:0000313" key="4">
    <source>
        <dbReference type="Proteomes" id="UP000309667"/>
    </source>
</evidence>
<feature type="chain" id="PRO_5046760545" description="Antifreeze protein" evidence="2">
    <location>
        <begin position="32"/>
        <end position="114"/>
    </location>
</feature>
<sequence length="114" mass="12558">MSAKFLRAALITTLALAGLPLAAPFAAPASAQGIELRVGPDGIRPVIRDRDRDRRDRRDRGCSPREAERAAAQEGLRRAEVVRVTDRSITVRGFTRRGGPEQLRFANRRGCPLI</sequence>
<evidence type="ECO:0000256" key="1">
    <source>
        <dbReference type="SAM" id="MobiDB-lite"/>
    </source>
</evidence>
<evidence type="ECO:0000313" key="3">
    <source>
        <dbReference type="EMBL" id="THV15611.1"/>
    </source>
</evidence>
<evidence type="ECO:0008006" key="5">
    <source>
        <dbReference type="Google" id="ProtNLM"/>
    </source>
</evidence>
<accession>A0ABY2R093</accession>
<protein>
    <recommendedName>
        <fullName evidence="5">Antifreeze protein</fullName>
    </recommendedName>
</protein>
<keyword evidence="2" id="KW-0732">Signal</keyword>
<dbReference type="RefSeq" id="WP_136557883.1">
    <property type="nucleotide sequence ID" value="NZ_STGT01000002.1"/>
</dbReference>